<protein>
    <submittedName>
        <fullName evidence="3">Trans-feruloyl-CoA hydratase/vanillin synthase</fullName>
        <ecNumber evidence="3">4.1.2.61</ecNumber>
        <ecNumber evidence="3">4.2.1.101</ecNumber>
    </submittedName>
</protein>
<proteinExistence type="inferred from homology"/>
<dbReference type="EMBL" id="JACHMH010000001">
    <property type="protein sequence ID" value="MBB4678541.1"/>
    <property type="molecule type" value="Genomic_DNA"/>
</dbReference>
<evidence type="ECO:0000313" key="4">
    <source>
        <dbReference type="Proteomes" id="UP000533598"/>
    </source>
</evidence>
<dbReference type="CDD" id="cd06558">
    <property type="entry name" value="crotonase-like"/>
    <property type="match status" value="1"/>
</dbReference>
<gene>
    <name evidence="3" type="ORF">HNR67_004659</name>
</gene>
<accession>A0A7W7CEQ6</accession>
<comment type="similarity">
    <text evidence="1 2">Belongs to the enoyl-CoA hydratase/isomerase family.</text>
</comment>
<dbReference type="InterPro" id="IPR018376">
    <property type="entry name" value="Enoyl-CoA_hyd/isom_CS"/>
</dbReference>
<dbReference type="SUPFAM" id="SSF52096">
    <property type="entry name" value="ClpP/crotonase"/>
    <property type="match status" value="1"/>
</dbReference>
<comment type="caution">
    <text evidence="3">The sequence shown here is derived from an EMBL/GenBank/DDBJ whole genome shotgun (WGS) entry which is preliminary data.</text>
</comment>
<dbReference type="Proteomes" id="UP000533598">
    <property type="component" value="Unassembled WGS sequence"/>
</dbReference>
<dbReference type="AlphaFoldDB" id="A0A7W7CEQ6"/>
<dbReference type="Pfam" id="PF00378">
    <property type="entry name" value="ECH_1"/>
    <property type="match status" value="1"/>
</dbReference>
<organism evidence="3 4">
    <name type="scientific">Crossiella cryophila</name>
    <dbReference type="NCBI Taxonomy" id="43355"/>
    <lineage>
        <taxon>Bacteria</taxon>
        <taxon>Bacillati</taxon>
        <taxon>Actinomycetota</taxon>
        <taxon>Actinomycetes</taxon>
        <taxon>Pseudonocardiales</taxon>
        <taxon>Pseudonocardiaceae</taxon>
        <taxon>Crossiella</taxon>
    </lineage>
</organism>
<keyword evidence="4" id="KW-1185">Reference proteome</keyword>
<dbReference type="InterPro" id="IPR029045">
    <property type="entry name" value="ClpP/crotonase-like_dom_sf"/>
</dbReference>
<dbReference type="EC" id="4.1.2.61" evidence="3"/>
<evidence type="ECO:0000256" key="2">
    <source>
        <dbReference type="RuleBase" id="RU003707"/>
    </source>
</evidence>
<evidence type="ECO:0000256" key="1">
    <source>
        <dbReference type="ARBA" id="ARBA00005254"/>
    </source>
</evidence>
<evidence type="ECO:0000313" key="3">
    <source>
        <dbReference type="EMBL" id="MBB4678541.1"/>
    </source>
</evidence>
<reference evidence="3 4" key="1">
    <citation type="submission" date="2020-08" db="EMBL/GenBank/DDBJ databases">
        <title>Sequencing the genomes of 1000 actinobacteria strains.</title>
        <authorList>
            <person name="Klenk H.-P."/>
        </authorList>
    </citation>
    <scope>NUCLEOTIDE SEQUENCE [LARGE SCALE GENOMIC DNA]</scope>
    <source>
        <strain evidence="3 4">DSM 44230</strain>
    </source>
</reference>
<dbReference type="GO" id="GO:0008300">
    <property type="term" value="P:isoprenoid catabolic process"/>
    <property type="evidence" value="ECO:0007669"/>
    <property type="project" value="TreeGrafter"/>
</dbReference>
<dbReference type="PROSITE" id="PS00166">
    <property type="entry name" value="ENOYL_COA_HYDRATASE"/>
    <property type="match status" value="1"/>
</dbReference>
<dbReference type="InterPro" id="IPR001753">
    <property type="entry name" value="Enoyl-CoA_hydra/iso"/>
</dbReference>
<keyword evidence="3" id="KW-0456">Lyase</keyword>
<dbReference type="EC" id="4.2.1.101" evidence="3"/>
<dbReference type="Gene3D" id="6.10.250.2850">
    <property type="match status" value="1"/>
</dbReference>
<dbReference type="PANTHER" id="PTHR42964:SF1">
    <property type="entry name" value="POLYKETIDE BIOSYNTHESIS ENOYL-COA HYDRATASE PKSH-RELATED"/>
    <property type="match status" value="1"/>
</dbReference>
<dbReference type="GO" id="GO:0050547">
    <property type="term" value="F:feruloyl-CoA hydratase/lyase activity"/>
    <property type="evidence" value="ECO:0007669"/>
    <property type="project" value="UniProtKB-EC"/>
</dbReference>
<sequence length="290" mass="32162">MSAAIPAESPPAVPEPWGNTVQVTFDQGIAWVVLDRPKKRNAMNPTLNDEMVRVLDHLEADDRCRVLVLTGAGEAFSAGMDLKEYFREVDATGSVAVQLKVRRASAEWQWKRLAHWSKPTIAMVNGWCFGGAFTPLVACDLAFADEQARFGLSEVNWGIPPGGVVSRALAATVPQRDALFHIMTGESFDGRRAAEMRLVNEALPGDRLRERTREVALKLASMNQVVLHAAKLGYRLAKEMPWEQAEDYLYAKLDQSQFVDRAGARAKGLTQFLDDKTYRPGLSTFDPGKE</sequence>
<dbReference type="RefSeq" id="WP_185004360.1">
    <property type="nucleotide sequence ID" value="NZ_BAAAUI010000036.1"/>
</dbReference>
<name>A0A7W7CEQ6_9PSEU</name>
<dbReference type="InterPro" id="IPR051683">
    <property type="entry name" value="Enoyl-CoA_Hydratase/Isomerase"/>
</dbReference>
<dbReference type="Gene3D" id="3.90.226.10">
    <property type="entry name" value="2-enoyl-CoA Hydratase, Chain A, domain 1"/>
    <property type="match status" value="1"/>
</dbReference>
<dbReference type="NCBIfam" id="NF006588">
    <property type="entry name" value="PRK09120.1"/>
    <property type="match status" value="1"/>
</dbReference>
<dbReference type="PANTHER" id="PTHR42964">
    <property type="entry name" value="ENOYL-COA HYDRATASE"/>
    <property type="match status" value="1"/>
</dbReference>